<dbReference type="InterPro" id="IPR050315">
    <property type="entry name" value="FAD-oxidoreductase_2"/>
</dbReference>
<keyword evidence="2" id="KW-0285">Flavoprotein</keyword>
<dbReference type="Gene3D" id="3.50.50.60">
    <property type="entry name" value="FAD/NAD(P)-binding domain"/>
    <property type="match status" value="1"/>
</dbReference>
<name>A0A3N0IVD0_9ACTN</name>
<dbReference type="Pfam" id="PF00890">
    <property type="entry name" value="FAD_binding_2"/>
    <property type="match status" value="1"/>
</dbReference>
<evidence type="ECO:0000256" key="1">
    <source>
        <dbReference type="ARBA" id="ARBA00001974"/>
    </source>
</evidence>
<evidence type="ECO:0000313" key="8">
    <source>
        <dbReference type="Proteomes" id="UP000253817"/>
    </source>
</evidence>
<reference evidence="9" key="2">
    <citation type="submission" date="2018-05" db="EMBL/GenBank/DDBJ databases">
        <title>Genome Sequencing of selected type strains of the family Eggerthellaceae.</title>
        <authorList>
            <person name="Danylec N."/>
            <person name="Stoll D.A."/>
            <person name="Doetsch A."/>
            <person name="Huch M."/>
        </authorList>
    </citation>
    <scope>NUCLEOTIDE SEQUENCE [LARGE SCALE GENOMIC DNA]</scope>
    <source>
        <strain evidence="9">DSM 16107</strain>
    </source>
</reference>
<protein>
    <submittedName>
        <fullName evidence="7">FAD-binding dehydrogenase</fullName>
    </submittedName>
</protein>
<keyword evidence="4" id="KW-0560">Oxidoreductase</keyword>
<evidence type="ECO:0000256" key="2">
    <source>
        <dbReference type="ARBA" id="ARBA00022630"/>
    </source>
</evidence>
<dbReference type="PROSITE" id="PS51318">
    <property type="entry name" value="TAT"/>
    <property type="match status" value="1"/>
</dbReference>
<dbReference type="NCBIfam" id="TIGR01409">
    <property type="entry name" value="TAT_signal_seq"/>
    <property type="match status" value="1"/>
</dbReference>
<dbReference type="InterPro" id="IPR019546">
    <property type="entry name" value="TAT_signal_bac_arc"/>
</dbReference>
<dbReference type="PROSITE" id="PS51257">
    <property type="entry name" value="PROKAR_LIPOPROTEIN"/>
    <property type="match status" value="1"/>
</dbReference>
<comment type="caution">
    <text evidence="7">The sequence shown here is derived from an EMBL/GenBank/DDBJ whole genome shotgun (WGS) entry which is preliminary data.</text>
</comment>
<dbReference type="SUPFAM" id="SSF51905">
    <property type="entry name" value="FAD/NAD(P)-binding domain"/>
    <property type="match status" value="1"/>
</dbReference>
<dbReference type="OrthoDB" id="3171070at2"/>
<dbReference type="PANTHER" id="PTHR43400:SF10">
    <property type="entry name" value="3-OXOSTEROID 1-DEHYDROGENASE"/>
    <property type="match status" value="1"/>
</dbReference>
<gene>
    <name evidence="6" type="ORF">C1876_16510</name>
    <name evidence="7" type="ORF">DMP09_12050</name>
</gene>
<organism evidence="7 9">
    <name type="scientific">Eggerthella sinensis</name>
    <dbReference type="NCBI Taxonomy" id="242230"/>
    <lineage>
        <taxon>Bacteria</taxon>
        <taxon>Bacillati</taxon>
        <taxon>Actinomycetota</taxon>
        <taxon>Coriobacteriia</taxon>
        <taxon>Eggerthellales</taxon>
        <taxon>Eggerthellaceae</taxon>
        <taxon>Eggerthella</taxon>
    </lineage>
</organism>
<dbReference type="InterPro" id="IPR006311">
    <property type="entry name" value="TAT_signal"/>
</dbReference>
<feature type="domain" description="FAD-dependent oxidoreductase 2 FAD-binding" evidence="5">
    <location>
        <begin position="55"/>
        <end position="531"/>
    </location>
</feature>
<dbReference type="AlphaFoldDB" id="A0A3N0IVD0"/>
<comment type="cofactor">
    <cofactor evidence="1">
        <name>FAD</name>
        <dbReference type="ChEBI" id="CHEBI:57692"/>
    </cofactor>
</comment>
<evidence type="ECO:0000259" key="5">
    <source>
        <dbReference type="Pfam" id="PF00890"/>
    </source>
</evidence>
<evidence type="ECO:0000313" key="6">
    <source>
        <dbReference type="EMBL" id="RDB65039.1"/>
    </source>
</evidence>
<evidence type="ECO:0000313" key="7">
    <source>
        <dbReference type="EMBL" id="RNM40949.1"/>
    </source>
</evidence>
<evidence type="ECO:0000256" key="4">
    <source>
        <dbReference type="ARBA" id="ARBA00023002"/>
    </source>
</evidence>
<reference evidence="7" key="3">
    <citation type="journal article" date="2019" name="Microbiol. Resour. Announc.">
        <title>Draft Genome Sequences of Type Strains of Gordonibacter faecihominis, Paraeggerthella hongkongensis, Parvibacter caecicola,Slackia equolifaciens, Slackia faecicanis, and Slackia isoflavoniconvertens.</title>
        <authorList>
            <person name="Danylec N."/>
            <person name="Stoll D.A."/>
            <person name="Dotsch A."/>
            <person name="Huch M."/>
        </authorList>
    </citation>
    <scope>NUCLEOTIDE SEQUENCE</scope>
    <source>
        <strain evidence="7">DSM 16107</strain>
    </source>
</reference>
<dbReference type="Proteomes" id="UP000253817">
    <property type="component" value="Unassembled WGS sequence"/>
</dbReference>
<reference evidence="6 8" key="1">
    <citation type="journal article" date="2018" name="Elife">
        <title>Discovery and characterization of a prevalent human gut bacterial enzyme sufficient for the inactivation of a family of plant toxins.</title>
        <authorList>
            <person name="Koppel N."/>
            <person name="Bisanz J.E."/>
            <person name="Pandelia M.E."/>
            <person name="Turnbaugh P.J."/>
            <person name="Balskus E.P."/>
        </authorList>
    </citation>
    <scope>NUCLEOTIDE SEQUENCE [LARGE SCALE GENOMIC DNA]</scope>
    <source>
        <strain evidence="6 8">DSM 16107</strain>
    </source>
</reference>
<dbReference type="Gene3D" id="3.90.700.10">
    <property type="entry name" value="Succinate dehydrogenase/fumarate reductase flavoprotein, catalytic domain"/>
    <property type="match status" value="1"/>
</dbReference>
<dbReference type="GO" id="GO:0008202">
    <property type="term" value="P:steroid metabolic process"/>
    <property type="evidence" value="ECO:0007669"/>
    <property type="project" value="UniProtKB-ARBA"/>
</dbReference>
<evidence type="ECO:0000313" key="9">
    <source>
        <dbReference type="Proteomes" id="UP000270112"/>
    </source>
</evidence>
<dbReference type="EMBL" id="PPTT01000044">
    <property type="protein sequence ID" value="RDB65039.1"/>
    <property type="molecule type" value="Genomic_DNA"/>
</dbReference>
<dbReference type="RefSeq" id="WP_114547813.1">
    <property type="nucleotide sequence ID" value="NZ_PPTT01000044.1"/>
</dbReference>
<dbReference type="SUPFAM" id="SSF56425">
    <property type="entry name" value="Succinate dehydrogenase/fumarate reductase flavoprotein, catalytic domain"/>
    <property type="match status" value="1"/>
</dbReference>
<dbReference type="InterPro" id="IPR003953">
    <property type="entry name" value="FAD-dep_OxRdtase_2_FAD-bd"/>
</dbReference>
<dbReference type="InterPro" id="IPR036188">
    <property type="entry name" value="FAD/NAD-bd_sf"/>
</dbReference>
<proteinExistence type="predicted"/>
<accession>A0A3N0IVD0</accession>
<keyword evidence="3" id="KW-0274">FAD</keyword>
<dbReference type="PANTHER" id="PTHR43400">
    <property type="entry name" value="FUMARATE REDUCTASE"/>
    <property type="match status" value="1"/>
</dbReference>
<evidence type="ECO:0000256" key="3">
    <source>
        <dbReference type="ARBA" id="ARBA00022827"/>
    </source>
</evidence>
<keyword evidence="8" id="KW-1185">Reference proteome</keyword>
<dbReference type="Proteomes" id="UP000270112">
    <property type="component" value="Unassembled WGS sequence"/>
</dbReference>
<sequence length="550" mass="58587">MERSATTSRRAFIKGAGITAVGAALVGITGCTPNPQASAQSTNNAQDVSWDEEYDVIVVGAGLAGMSAAVTVATEGDGATCLLLEKGDSELGGGNSPFSSGKCLFTDNLENFTAYVKECRGTFDNTPDDVLEAYAQGVIENLDWVLSLGADKNGMEIGVPGQVSESQAVCYPEYPELPHSAGLAEFHWLKENSDGIGHVQQFMYSVKQQHTDAITQKTKAPLTALVQDPATKAVLGAVYQDGSKTVYAKANRGVIMACGGFESNKTMMQDYLSAPIAYPRAGLYNEGDGITICQKLGAAMWHMNSVAGFWTNIRKLDDSKQGAYFGIAKDKGITVGVSGRRFYMDWDACVIGHVYEGQSDLSMNVGCRHGHMNFGGEWSHLPMPAKSWFVFDQTGYEAGAFNAGGTDPMAGANGADPVSDGFGCQADTLEELAVQMNVPVDEFLETVATWNEYCENGKDLSFFRPSESLTPITTPPFYACNCAPEFVNTDGGPQRSAKGEIIDLDGNPIPNLYAAGEFGSVWSNMYQGAGNLGECMAFGRISARSALANA</sequence>
<dbReference type="GO" id="GO:0033765">
    <property type="term" value="F:steroid dehydrogenase activity, acting on the CH-CH group of donors"/>
    <property type="evidence" value="ECO:0007669"/>
    <property type="project" value="UniProtKB-ARBA"/>
</dbReference>
<dbReference type="InterPro" id="IPR027477">
    <property type="entry name" value="Succ_DH/fumarate_Rdtase_cat_sf"/>
</dbReference>
<dbReference type="EMBL" id="QICC01000056">
    <property type="protein sequence ID" value="RNM40949.1"/>
    <property type="molecule type" value="Genomic_DNA"/>
</dbReference>